<feature type="region of interest" description="Disordered" evidence="1">
    <location>
        <begin position="69"/>
        <end position="91"/>
    </location>
</feature>
<dbReference type="EMBL" id="CP016070">
    <property type="protein sequence ID" value="AOW80401.1"/>
    <property type="molecule type" value="Genomic_DNA"/>
</dbReference>
<reference evidence="3 4" key="1">
    <citation type="submission" date="2016-06" db="EMBL/GenBank/DDBJ databases">
        <title>Discovery of anaerobic lithoheterotrophic haloarchaeon capable of sulfur respiration by hydrogen and formate.</title>
        <authorList>
            <person name="Sorokin D.Y."/>
            <person name="Kublanov I.V."/>
            <person name="Roman P."/>
            <person name="Sinninghe Damste J.S."/>
            <person name="Golyshin P.N."/>
            <person name="Rojo D."/>
            <person name="Ciordia S."/>
            <person name="Mena Md.C."/>
            <person name="Ferrer M."/>
            <person name="Smedile F."/>
            <person name="Messina E."/>
            <person name="La Cono V."/>
            <person name="Yakimov M.M."/>
        </authorList>
    </citation>
    <scope>NUCLEOTIDE SEQUENCE [LARGE SCALE GENOMIC DNA]</scope>
    <source>
        <strain evidence="3 4">HTSR1</strain>
    </source>
</reference>
<dbReference type="AlphaFoldDB" id="A0A1D8S4W3"/>
<dbReference type="KEGG" id="halh:HTSR_1223"/>
<feature type="domain" description="DUF6199" evidence="2">
    <location>
        <begin position="3"/>
        <end position="63"/>
    </location>
</feature>
<organism evidence="3 4">
    <name type="scientific">Halodesulfurarchaeum formicicum</name>
    <dbReference type="NCBI Taxonomy" id="1873524"/>
    <lineage>
        <taxon>Archaea</taxon>
        <taxon>Methanobacteriati</taxon>
        <taxon>Methanobacteriota</taxon>
        <taxon>Stenosarchaea group</taxon>
        <taxon>Halobacteria</taxon>
        <taxon>Halobacteriales</taxon>
        <taxon>Halobacteriaceae</taxon>
        <taxon>Halodesulfurarchaeum</taxon>
    </lineage>
</organism>
<dbReference type="InterPro" id="IPR045679">
    <property type="entry name" value="DUF6199"/>
</dbReference>
<dbReference type="Pfam" id="PF19701">
    <property type="entry name" value="DUF6199"/>
    <property type="match status" value="1"/>
</dbReference>
<dbReference type="STRING" id="1873524.HSR6_1294"/>
<proteinExistence type="predicted"/>
<evidence type="ECO:0000259" key="2">
    <source>
        <dbReference type="Pfam" id="PF19701"/>
    </source>
</evidence>
<evidence type="ECO:0000313" key="3">
    <source>
        <dbReference type="EMBL" id="AOW80401.1"/>
    </source>
</evidence>
<gene>
    <name evidence="3" type="ORF">HTSR_1223</name>
</gene>
<evidence type="ECO:0000313" key="4">
    <source>
        <dbReference type="Proteomes" id="UP000185608"/>
    </source>
</evidence>
<protein>
    <recommendedName>
        <fullName evidence="2">DUF6199 domain-containing protein</fullName>
    </recommendedName>
</protein>
<name>A0A1D8S4W3_9EURY</name>
<dbReference type="Proteomes" id="UP000185608">
    <property type="component" value="Chromosome"/>
</dbReference>
<evidence type="ECO:0000256" key="1">
    <source>
        <dbReference type="SAM" id="MobiDB-lite"/>
    </source>
</evidence>
<sequence>MKLLTVLLGVVGSVFPRRVIEVSKTMALGPSYRNTEDLEPRQWFVTAVRIQSLLVLLAGVYALRRSDGAEFEVPSKPTLTPMESDTESEEE</sequence>
<accession>A0A1D8S4W3</accession>